<sequence length="61" mass="6958">MVSALRKCFSKRFISGMGNRLESYTASRSAIIIKRKFSCTKHLILCVPRPRSTYFCPANSK</sequence>
<accession>A0A3M7P461</accession>
<comment type="caution">
    <text evidence="1">The sequence shown here is derived from an EMBL/GenBank/DDBJ whole genome shotgun (WGS) entry which is preliminary data.</text>
</comment>
<keyword evidence="2" id="KW-1185">Reference proteome</keyword>
<organism evidence="1 2">
    <name type="scientific">Brachionus plicatilis</name>
    <name type="common">Marine rotifer</name>
    <name type="synonym">Brachionus muelleri</name>
    <dbReference type="NCBI Taxonomy" id="10195"/>
    <lineage>
        <taxon>Eukaryota</taxon>
        <taxon>Metazoa</taxon>
        <taxon>Spiralia</taxon>
        <taxon>Gnathifera</taxon>
        <taxon>Rotifera</taxon>
        <taxon>Eurotatoria</taxon>
        <taxon>Monogononta</taxon>
        <taxon>Pseudotrocha</taxon>
        <taxon>Ploima</taxon>
        <taxon>Brachionidae</taxon>
        <taxon>Brachionus</taxon>
    </lineage>
</organism>
<protein>
    <submittedName>
        <fullName evidence="1">Uncharacterized protein</fullName>
    </submittedName>
</protein>
<dbReference type="EMBL" id="REGN01013772">
    <property type="protein sequence ID" value="RMZ93474.1"/>
    <property type="molecule type" value="Genomic_DNA"/>
</dbReference>
<gene>
    <name evidence="1" type="ORF">BpHYR1_038047</name>
</gene>
<evidence type="ECO:0000313" key="2">
    <source>
        <dbReference type="Proteomes" id="UP000276133"/>
    </source>
</evidence>
<dbReference type="AlphaFoldDB" id="A0A3M7P461"/>
<dbReference type="Proteomes" id="UP000276133">
    <property type="component" value="Unassembled WGS sequence"/>
</dbReference>
<proteinExistence type="predicted"/>
<reference evidence="1 2" key="1">
    <citation type="journal article" date="2018" name="Sci. Rep.">
        <title>Genomic signatures of local adaptation to the degree of environmental predictability in rotifers.</title>
        <authorList>
            <person name="Franch-Gras L."/>
            <person name="Hahn C."/>
            <person name="Garcia-Roger E.M."/>
            <person name="Carmona M.J."/>
            <person name="Serra M."/>
            <person name="Gomez A."/>
        </authorList>
    </citation>
    <scope>NUCLEOTIDE SEQUENCE [LARGE SCALE GENOMIC DNA]</scope>
    <source>
        <strain evidence="1">HYR1</strain>
    </source>
</reference>
<name>A0A3M7P461_BRAPC</name>
<evidence type="ECO:0000313" key="1">
    <source>
        <dbReference type="EMBL" id="RMZ93474.1"/>
    </source>
</evidence>